<dbReference type="Proteomes" id="UP000643403">
    <property type="component" value="Unassembled WGS sequence"/>
</dbReference>
<evidence type="ECO:0000256" key="4">
    <source>
        <dbReference type="ARBA" id="ARBA00022692"/>
    </source>
</evidence>
<reference evidence="10" key="1">
    <citation type="journal article" date="2019" name="Int. J. Syst. Evol. Microbiol.">
        <title>The Global Catalogue of Microorganisms (GCM) 10K type strain sequencing project: providing services to taxonomists for standard genome sequencing and annotation.</title>
        <authorList>
            <consortium name="The Broad Institute Genomics Platform"/>
            <consortium name="The Broad Institute Genome Sequencing Center for Infectious Disease"/>
            <person name="Wu L."/>
            <person name="Ma J."/>
        </authorList>
    </citation>
    <scope>NUCLEOTIDE SEQUENCE [LARGE SCALE GENOMIC DNA]</scope>
    <source>
        <strain evidence="10">KCTC 22558</strain>
    </source>
</reference>
<keyword evidence="7" id="KW-0204">Cytolysis</keyword>
<accession>A0ABQ3C8A0</accession>
<proteinExistence type="inferred from homology"/>
<dbReference type="InterPro" id="IPR003423">
    <property type="entry name" value="OMP_efflux"/>
</dbReference>
<evidence type="ECO:0000256" key="6">
    <source>
        <dbReference type="ARBA" id="ARBA00023237"/>
    </source>
</evidence>
<dbReference type="NCBIfam" id="TIGR01844">
    <property type="entry name" value="type_I_sec_TolC"/>
    <property type="match status" value="1"/>
</dbReference>
<keyword evidence="4" id="KW-0812">Transmembrane</keyword>
<dbReference type="Pfam" id="PF02321">
    <property type="entry name" value="OEP"/>
    <property type="match status" value="2"/>
</dbReference>
<keyword evidence="3" id="KW-1134">Transmembrane beta strand</keyword>
<dbReference type="PANTHER" id="PTHR30026:SF20">
    <property type="entry name" value="OUTER MEMBRANE PROTEIN TOLC"/>
    <property type="match status" value="1"/>
</dbReference>
<keyword evidence="10" id="KW-1185">Reference proteome</keyword>
<organism evidence="9 10">
    <name type="scientific">Cognatilysobacter xinjiangensis</name>
    <dbReference type="NCBI Taxonomy" id="546892"/>
    <lineage>
        <taxon>Bacteria</taxon>
        <taxon>Pseudomonadati</taxon>
        <taxon>Pseudomonadota</taxon>
        <taxon>Gammaproteobacteria</taxon>
        <taxon>Lysobacterales</taxon>
        <taxon>Lysobacteraceae</taxon>
        <taxon>Cognatilysobacter</taxon>
    </lineage>
</organism>
<keyword evidence="5 7" id="KW-0472">Membrane</keyword>
<name>A0ABQ3C8A0_9GAMM</name>
<evidence type="ECO:0000313" key="10">
    <source>
        <dbReference type="Proteomes" id="UP000643403"/>
    </source>
</evidence>
<evidence type="ECO:0000313" key="9">
    <source>
        <dbReference type="EMBL" id="GGZ65403.1"/>
    </source>
</evidence>
<dbReference type="EMBL" id="BMXY01000002">
    <property type="protein sequence ID" value="GGZ65403.1"/>
    <property type="molecule type" value="Genomic_DNA"/>
</dbReference>
<keyword evidence="6 7" id="KW-0998">Cell outer membrane</keyword>
<dbReference type="InterPro" id="IPR051906">
    <property type="entry name" value="TolC-like"/>
</dbReference>
<dbReference type="PANTHER" id="PTHR30026">
    <property type="entry name" value="OUTER MEMBRANE PROTEIN TOLC"/>
    <property type="match status" value="1"/>
</dbReference>
<dbReference type="InterPro" id="IPR028351">
    <property type="entry name" value="CyaE"/>
</dbReference>
<comment type="function">
    <text evidence="7">CyaE is necessary for transport of calmodulin-sensitive adenylate cyclase-hemolysin (cyclolysin).</text>
</comment>
<comment type="subcellular location">
    <subcellularLocation>
        <location evidence="7">Cell outer membrane</location>
        <topology evidence="7">Peripheral membrane protein</topology>
    </subcellularLocation>
</comment>
<keyword evidence="7" id="KW-0354">Hemolysis</keyword>
<evidence type="ECO:0000256" key="8">
    <source>
        <dbReference type="SAM" id="SignalP"/>
    </source>
</evidence>
<sequence>MIRRPLVLALAFALLPAAASAADLMQVYQLARENDPQFSSSEAQARATREGAVQARAAMLPQISGDARYTRSRSSGPGQQTAQVTDPVTGEIDFIPVPGDSESDSTSRSIGIGAQQMIYDRSRFTTLRSQQALGRAADYQVEAASDSLITRTSAAYFNVLVQLETLAAAEAAETALRKQFDFASKRLEVGLAPITDVHEARAQYDSARANTILARNAVEDAYQALAEITGQTVSALKALPENFQPALPESRTAEDWVAVAIENNPALRAANEQLASAEANVETARAGHWPTIYANGSYDRSKTTGDRSFSGSFNGVSLSSSNPIDSESRGPAFGVTLSVPIFSGGATQSRVRQAIANRDQTSDQLEQQRRALVRNTRAAYQALVAGISEIEARRAALTSARAAYEASQVGLEVGTRTVLDVLNNQQNLFNAQRAYAEARYNFLQSRLDLEQAAGTLDAEDVQDVNRLLTANAPTP</sequence>
<evidence type="ECO:0000256" key="7">
    <source>
        <dbReference type="PIRNR" id="PIRNR001892"/>
    </source>
</evidence>
<evidence type="ECO:0000256" key="2">
    <source>
        <dbReference type="ARBA" id="ARBA00022448"/>
    </source>
</evidence>
<dbReference type="Gene3D" id="1.20.1600.10">
    <property type="entry name" value="Outer membrane efflux proteins (OEP)"/>
    <property type="match status" value="1"/>
</dbReference>
<dbReference type="InterPro" id="IPR010130">
    <property type="entry name" value="T1SS_OMP_TolC"/>
</dbReference>
<dbReference type="PIRSF" id="PIRSF001892">
    <property type="entry name" value="CyaE"/>
    <property type="match status" value="1"/>
</dbReference>
<gene>
    <name evidence="9" type="primary">tolC</name>
    <name evidence="9" type="ORF">GCM10008101_19060</name>
</gene>
<comment type="caution">
    <text evidence="9">The sequence shown here is derived from an EMBL/GenBank/DDBJ whole genome shotgun (WGS) entry which is preliminary data.</text>
</comment>
<dbReference type="RefSeq" id="WP_189449306.1">
    <property type="nucleotide sequence ID" value="NZ_BMXY01000002.1"/>
</dbReference>
<comment type="similarity">
    <text evidence="1 7">Belongs to the outer membrane factor (OMF) (TC 1.B.17) family.</text>
</comment>
<protein>
    <recommendedName>
        <fullName evidence="7">Protein CyaE</fullName>
    </recommendedName>
</protein>
<keyword evidence="8" id="KW-0732">Signal</keyword>
<keyword evidence="2 7" id="KW-0813">Transport</keyword>
<dbReference type="SUPFAM" id="SSF56954">
    <property type="entry name" value="Outer membrane efflux proteins (OEP)"/>
    <property type="match status" value="1"/>
</dbReference>
<evidence type="ECO:0000256" key="3">
    <source>
        <dbReference type="ARBA" id="ARBA00022452"/>
    </source>
</evidence>
<feature type="signal peptide" evidence="8">
    <location>
        <begin position="1"/>
        <end position="21"/>
    </location>
</feature>
<evidence type="ECO:0000256" key="1">
    <source>
        <dbReference type="ARBA" id="ARBA00007613"/>
    </source>
</evidence>
<evidence type="ECO:0000256" key="5">
    <source>
        <dbReference type="ARBA" id="ARBA00023136"/>
    </source>
</evidence>
<feature type="chain" id="PRO_5045668650" description="Protein CyaE" evidence="8">
    <location>
        <begin position="22"/>
        <end position="475"/>
    </location>
</feature>